<keyword evidence="3" id="KW-1133">Transmembrane helix</keyword>
<reference evidence="6" key="1">
    <citation type="submission" date="2023-01" db="EMBL/GenBank/DDBJ databases">
        <title>The genome sequence of Kordiimonadaceae bacterium 6D33.</title>
        <authorList>
            <person name="Liu Y."/>
        </authorList>
    </citation>
    <scope>NUCLEOTIDE SEQUENCE</scope>
    <source>
        <strain evidence="6">6D33</strain>
    </source>
</reference>
<keyword evidence="3" id="KW-0812">Transmembrane</keyword>
<feature type="domain" description="Multidrug export protein EmrA/FarA alpha-helical hairpin" evidence="4">
    <location>
        <begin position="105"/>
        <end position="225"/>
    </location>
</feature>
<dbReference type="PANTHER" id="PTHR30386:SF19">
    <property type="entry name" value="MULTIDRUG EXPORT PROTEIN EMRA-RELATED"/>
    <property type="match status" value="1"/>
</dbReference>
<comment type="subcellular location">
    <subcellularLocation>
        <location evidence="1">Cell envelope</location>
    </subcellularLocation>
</comment>
<evidence type="ECO:0000256" key="1">
    <source>
        <dbReference type="ARBA" id="ARBA00004196"/>
    </source>
</evidence>
<dbReference type="Gene3D" id="1.10.287.470">
    <property type="entry name" value="Helix hairpin bin"/>
    <property type="match status" value="1"/>
</dbReference>
<dbReference type="Pfam" id="PF25885">
    <property type="entry name" value="HH_EMRA"/>
    <property type="match status" value="1"/>
</dbReference>
<feature type="domain" description="p-hydroxybenzoic acid efflux pump subunit AaeA-like beta-barrel" evidence="5">
    <location>
        <begin position="261"/>
        <end position="354"/>
    </location>
</feature>
<keyword evidence="7" id="KW-1185">Reference proteome</keyword>
<accession>A0AAE9XSS8</accession>
<evidence type="ECO:0000313" key="6">
    <source>
        <dbReference type="EMBL" id="WCL55676.1"/>
    </source>
</evidence>
<feature type="transmembrane region" description="Helical" evidence="3">
    <location>
        <begin position="32"/>
        <end position="53"/>
    </location>
</feature>
<dbReference type="KEGG" id="gso:PH603_07900"/>
<dbReference type="PANTHER" id="PTHR30386">
    <property type="entry name" value="MEMBRANE FUSION SUBUNIT OF EMRAB-TOLC MULTIDRUG EFFLUX PUMP"/>
    <property type="match status" value="1"/>
</dbReference>
<dbReference type="InterPro" id="IPR058634">
    <property type="entry name" value="AaeA-lik-b-barrel"/>
</dbReference>
<dbReference type="AlphaFoldDB" id="A0AAE9XSS8"/>
<dbReference type="GO" id="GO:0030313">
    <property type="term" value="C:cell envelope"/>
    <property type="evidence" value="ECO:0007669"/>
    <property type="project" value="UniProtKB-SubCell"/>
</dbReference>
<dbReference type="SUPFAM" id="SSF111369">
    <property type="entry name" value="HlyD-like secretion proteins"/>
    <property type="match status" value="2"/>
</dbReference>
<organism evidence="6 7">
    <name type="scientific">Gimibacter soli</name>
    <dbReference type="NCBI Taxonomy" id="3024400"/>
    <lineage>
        <taxon>Bacteria</taxon>
        <taxon>Pseudomonadati</taxon>
        <taxon>Pseudomonadota</taxon>
        <taxon>Alphaproteobacteria</taxon>
        <taxon>Kordiimonadales</taxon>
        <taxon>Temperatibacteraceae</taxon>
        <taxon>Gimibacter</taxon>
    </lineage>
</organism>
<keyword evidence="2" id="KW-0175">Coiled coil</keyword>
<evidence type="ECO:0000256" key="2">
    <source>
        <dbReference type="SAM" id="Coils"/>
    </source>
</evidence>
<dbReference type="InterPro" id="IPR050739">
    <property type="entry name" value="MFP"/>
</dbReference>
<protein>
    <submittedName>
        <fullName evidence="6">Efflux RND transporter periplasmic adaptor subunit</fullName>
    </submittedName>
</protein>
<feature type="coiled-coil region" evidence="2">
    <location>
        <begin position="101"/>
        <end position="137"/>
    </location>
</feature>
<dbReference type="RefSeq" id="WP_289505533.1">
    <property type="nucleotide sequence ID" value="NZ_CP116805.1"/>
</dbReference>
<dbReference type="Pfam" id="PF25963">
    <property type="entry name" value="Beta-barrel_AAEA"/>
    <property type="match status" value="1"/>
</dbReference>
<dbReference type="Proteomes" id="UP001217500">
    <property type="component" value="Chromosome"/>
</dbReference>
<evidence type="ECO:0000259" key="5">
    <source>
        <dbReference type="Pfam" id="PF25963"/>
    </source>
</evidence>
<dbReference type="InterPro" id="IPR058633">
    <property type="entry name" value="EmrA/FarA_HH"/>
</dbReference>
<dbReference type="Gene3D" id="2.40.30.170">
    <property type="match status" value="1"/>
</dbReference>
<gene>
    <name evidence="6" type="ORF">PH603_07900</name>
</gene>
<dbReference type="GO" id="GO:0055085">
    <property type="term" value="P:transmembrane transport"/>
    <property type="evidence" value="ECO:0007669"/>
    <property type="project" value="InterPro"/>
</dbReference>
<evidence type="ECO:0000256" key="3">
    <source>
        <dbReference type="SAM" id="Phobius"/>
    </source>
</evidence>
<sequence>MTDADNKANDSAALPDSDADATLARRRTRKRLMVGFLLVVAAVGAGWTSWWYLVGSHYVETDNAYVEASLVHVTPLVEGTVMDVPVNDTQLVRKGEVLVTLDKADAELALANAEARLASAERRVRQAFAAVETVRAQIKAREADVTRTKVDLDRRQKLAKSGAVSGDELTAASNAFANATAALDAAKRQLEAELVYVEGTDVEHHPEVAAARAARDQVLLDLDRTIIRAAESGVIARLTAQPGQHVAVGAALMQIVPLSDVYVNANFKEAQLERVHTGQKVTLWADIYGDEVVYHGTVEGLGAGTGAAFSLIPAQNATGNWIKVVQRLPVRIALDAAEVASHPLRVGLSMTAKIQLDD</sequence>
<name>A0AAE9XSS8_9PROT</name>
<proteinExistence type="predicted"/>
<evidence type="ECO:0000259" key="4">
    <source>
        <dbReference type="Pfam" id="PF25885"/>
    </source>
</evidence>
<evidence type="ECO:0000313" key="7">
    <source>
        <dbReference type="Proteomes" id="UP001217500"/>
    </source>
</evidence>
<dbReference type="EMBL" id="CP116805">
    <property type="protein sequence ID" value="WCL55676.1"/>
    <property type="molecule type" value="Genomic_DNA"/>
</dbReference>
<keyword evidence="3" id="KW-0472">Membrane</keyword>